<dbReference type="InterPro" id="IPR003593">
    <property type="entry name" value="AAA+_ATPase"/>
</dbReference>
<feature type="transmembrane region" description="Helical" evidence="10">
    <location>
        <begin position="1345"/>
        <end position="1368"/>
    </location>
</feature>
<dbReference type="GO" id="GO:0016020">
    <property type="term" value="C:membrane"/>
    <property type="evidence" value="ECO:0007669"/>
    <property type="project" value="UniProtKB-SubCell"/>
</dbReference>
<comment type="similarity">
    <text evidence="2">Belongs to the ABC transporter superfamily. ABCG family. PDR (TC 3.A.1.205) subfamily.</text>
</comment>
<feature type="transmembrane region" description="Helical" evidence="10">
    <location>
        <begin position="1117"/>
        <end position="1138"/>
    </location>
</feature>
<dbReference type="FunFam" id="3.40.50.300:FF:000054">
    <property type="entry name" value="ABC multidrug transporter atrF"/>
    <property type="match status" value="1"/>
</dbReference>
<evidence type="ECO:0000256" key="1">
    <source>
        <dbReference type="ARBA" id="ARBA00004141"/>
    </source>
</evidence>
<dbReference type="CDD" id="cd03232">
    <property type="entry name" value="ABCG_PDR_domain2"/>
    <property type="match status" value="1"/>
</dbReference>
<dbReference type="EMBL" id="CAJVPD010000290">
    <property type="protein sequence ID" value="CAG8425066.1"/>
    <property type="molecule type" value="Genomic_DNA"/>
</dbReference>
<dbReference type="Pfam" id="PF01061">
    <property type="entry name" value="ABC2_membrane"/>
    <property type="match status" value="2"/>
</dbReference>
<name>A0A9W4K027_9EURO</name>
<organism evidence="12 13">
    <name type="scientific">Penicillium salamii</name>
    <dbReference type="NCBI Taxonomy" id="1612424"/>
    <lineage>
        <taxon>Eukaryota</taxon>
        <taxon>Fungi</taxon>
        <taxon>Dikarya</taxon>
        <taxon>Ascomycota</taxon>
        <taxon>Pezizomycotina</taxon>
        <taxon>Eurotiomycetes</taxon>
        <taxon>Eurotiomycetidae</taxon>
        <taxon>Eurotiales</taxon>
        <taxon>Aspergillaceae</taxon>
        <taxon>Penicillium</taxon>
    </lineage>
</organism>
<dbReference type="InterPro" id="IPR013525">
    <property type="entry name" value="ABC2_TM"/>
</dbReference>
<dbReference type="Gene3D" id="3.40.50.300">
    <property type="entry name" value="P-loop containing nucleotide triphosphate hydrolases"/>
    <property type="match status" value="2"/>
</dbReference>
<dbReference type="InterPro" id="IPR003439">
    <property type="entry name" value="ABC_transporter-like_ATP-bd"/>
</dbReference>
<feature type="transmembrane region" description="Helical" evidence="10">
    <location>
        <begin position="1158"/>
        <end position="1183"/>
    </location>
</feature>
<dbReference type="PANTHER" id="PTHR19241">
    <property type="entry name" value="ATP-BINDING CASSETTE TRANSPORTER"/>
    <property type="match status" value="1"/>
</dbReference>
<feature type="transmembrane region" description="Helical" evidence="10">
    <location>
        <begin position="668"/>
        <end position="689"/>
    </location>
</feature>
<feature type="domain" description="ABC transporter" evidence="11">
    <location>
        <begin position="55"/>
        <end position="306"/>
    </location>
</feature>
<evidence type="ECO:0000259" key="11">
    <source>
        <dbReference type="PROSITE" id="PS50893"/>
    </source>
</evidence>
<keyword evidence="7 10" id="KW-1133">Transmembrane helix</keyword>
<dbReference type="InterPro" id="IPR043926">
    <property type="entry name" value="ABCG_dom"/>
</dbReference>
<dbReference type="GO" id="GO:0005524">
    <property type="term" value="F:ATP binding"/>
    <property type="evidence" value="ECO:0007669"/>
    <property type="project" value="UniProtKB-KW"/>
</dbReference>
<dbReference type="InterPro" id="IPR010929">
    <property type="entry name" value="PDR_CDR_ABC"/>
</dbReference>
<feature type="transmembrane region" description="Helical" evidence="10">
    <location>
        <begin position="1231"/>
        <end position="1249"/>
    </location>
</feature>
<evidence type="ECO:0000313" key="12">
    <source>
        <dbReference type="EMBL" id="CAG8425066.1"/>
    </source>
</evidence>
<keyword evidence="5" id="KW-0547">Nucleotide-binding</keyword>
<sequence>MEKPDQTTDRETNPLYRREGRSLGLVYENINVHGVASGVNGILTMPALLGQILQWPVGAVARLTGKQKTPTREILRDAGGALFPGETMLVLGRPGAGTSTMLKVLANSHESFHEVQGQLHYAGIASDDMARWYRSETVYASENDIHFSTLPVKDAMGFAFRLRKPASDPRTDSDFALEMTNASLKSVGLSHTANTIVGDTFVRGVSGGERKRVTLIEALSVNSTMASWDNPTRGLDSSSATQFLQLLRSISQETGMVNLVSMYQVSETIYDCFDKVTVLYDGWTIFCGKATDAKEYFTRLGYECRPRQTTADFLTAITSTAERLIRKEYIGTVPTDPQGLALAFRQSPEFVKLQQEIQQYRENIGTDTDLMMRFRDDVKQTRSSWVPRTTISTSSMWKQVWTAMIRHYQLIWGDKRTLFTLIAFNILNAVINGSSYYMAPKDVSGSYEKSSALFFSLIYFYLNALTEATSTVRSRAILLKQVQYGFIHPSASVIAQTLAEIPISFFHCLLFACCYYWQIDLQQTASAFWIFVLLVFTHYSAVQSLFRMLGAWAPNVSLTLMMAGSAIPVGLLYSGFGPTRPTQHRWGSWLRRASPSPYALEALFANEFTGITLTCSDTDMVPSGAQYEDLMYQTCSIPGSEKGERSVAGATYLSDHFGYTRAHLWRNFGIILVLWFLYTVIGSIGLRIMTRESSSSQGRISKKVKQRDIEDEAKSSASSSTDAMPAAAPINSEVHPIHSSYFAFQDVSYFVPVDGKDKQLLNGVSGYAKPGQLTALMGASGAGKTTLLDTLAQRKSEGRVSGQMSLNGKPLDASFSRTCGFVMQQDVHEPNSTVREALLFSAHMRQPMHVPAEEKEAYVEHIIHLLDMENISHALVGEAGDGQLSVEERKRVTIGVELAARPSSLLFLDEPTSGLDSQAAFALVEFLQRIAAEGIPIVCTIHQPSGVLFDMFDHVLLLAPGGKTVYFGETGDNSSKVVEYFGRHGAVIEQNVNPAEFIISAATAKGESALDWPSLWNASPECQALAVSIKDTNLTAQEPANPLLSKHDAELVDRNAQYALPLWKQITAVTKRHWISVWRDGTYNFSKVAKSLFVELFISFSFFKAGNSVQGLQNSMIAILLLSWVIPSTCADIQDMWFRKWDLFTAREKNGIYDWKALITALVAVELPWQLGTYTFIFLATYWTVGFPNDPTIAGFNYFMWLLLAIFGTTYSQLLAAMFPNPLMGGFANSLFWVILMVFSGVLTPHSYMNGFYRPWLFWTDPMRYFFGATVGTVLHDVPVVCKPSELTLFEPPKNQTCELYASSFLETATGYLVNPSATQACEYCQYSAGDNYTATLDYAYGEHWWNWAVFLGFCITNIVLLYIIVWWTKGRLQRRV</sequence>
<comment type="subcellular location">
    <subcellularLocation>
        <location evidence="1">Membrane</location>
        <topology evidence="1">Multi-pass membrane protein</topology>
    </subcellularLocation>
</comment>
<dbReference type="SUPFAM" id="SSF52540">
    <property type="entry name" value="P-loop containing nucleoside triphosphate hydrolases"/>
    <property type="match status" value="2"/>
</dbReference>
<evidence type="ECO:0000256" key="8">
    <source>
        <dbReference type="ARBA" id="ARBA00023136"/>
    </source>
</evidence>
<proteinExistence type="inferred from homology"/>
<evidence type="ECO:0000256" key="10">
    <source>
        <dbReference type="SAM" id="Phobius"/>
    </source>
</evidence>
<evidence type="ECO:0000256" key="5">
    <source>
        <dbReference type="ARBA" id="ARBA00022741"/>
    </source>
</evidence>
<dbReference type="OrthoDB" id="3308at2759"/>
<dbReference type="Pfam" id="PF19055">
    <property type="entry name" value="ABC2_membrane_7"/>
    <property type="match status" value="1"/>
</dbReference>
<keyword evidence="4 10" id="KW-0812">Transmembrane</keyword>
<feature type="transmembrane region" description="Helical" evidence="10">
    <location>
        <begin position="525"/>
        <end position="546"/>
    </location>
</feature>
<feature type="transmembrane region" description="Helical" evidence="10">
    <location>
        <begin position="451"/>
        <end position="472"/>
    </location>
</feature>
<dbReference type="InterPro" id="IPR017871">
    <property type="entry name" value="ABC_transporter-like_CS"/>
</dbReference>
<dbReference type="SMART" id="SM00382">
    <property type="entry name" value="AAA"/>
    <property type="match status" value="1"/>
</dbReference>
<feature type="transmembrane region" description="Helical" evidence="10">
    <location>
        <begin position="418"/>
        <end position="439"/>
    </location>
</feature>
<dbReference type="GO" id="GO:0016887">
    <property type="term" value="F:ATP hydrolysis activity"/>
    <property type="evidence" value="ECO:0007669"/>
    <property type="project" value="InterPro"/>
</dbReference>
<feature type="transmembrane region" description="Helical" evidence="10">
    <location>
        <begin position="493"/>
        <end position="519"/>
    </location>
</feature>
<feature type="region of interest" description="Disordered" evidence="9">
    <location>
        <begin position="697"/>
        <end position="725"/>
    </location>
</feature>
<dbReference type="PROSITE" id="PS50893">
    <property type="entry name" value="ABC_TRANSPORTER_2"/>
    <property type="match status" value="2"/>
</dbReference>
<feature type="domain" description="ABC transporter" evidence="11">
    <location>
        <begin position="742"/>
        <end position="985"/>
    </location>
</feature>
<evidence type="ECO:0000256" key="4">
    <source>
        <dbReference type="ARBA" id="ARBA00022692"/>
    </source>
</evidence>
<gene>
    <name evidence="12" type="ORF">PSALAMII_LOCUS10155</name>
</gene>
<dbReference type="Proteomes" id="UP001152592">
    <property type="component" value="Unassembled WGS sequence"/>
</dbReference>
<feature type="transmembrane region" description="Helical" evidence="10">
    <location>
        <begin position="1198"/>
        <end position="1219"/>
    </location>
</feature>
<accession>A0A9W4K027</accession>
<comment type="caution">
    <text evidence="12">The sequence shown here is derived from an EMBL/GenBank/DDBJ whole genome shotgun (WGS) entry which is preliminary data.</text>
</comment>
<evidence type="ECO:0000256" key="2">
    <source>
        <dbReference type="ARBA" id="ARBA00006012"/>
    </source>
</evidence>
<evidence type="ECO:0000256" key="7">
    <source>
        <dbReference type="ARBA" id="ARBA00022989"/>
    </source>
</evidence>
<keyword evidence="3" id="KW-0813">Transport</keyword>
<evidence type="ECO:0000256" key="3">
    <source>
        <dbReference type="ARBA" id="ARBA00022448"/>
    </source>
</evidence>
<evidence type="ECO:0000256" key="9">
    <source>
        <dbReference type="SAM" id="MobiDB-lite"/>
    </source>
</evidence>
<dbReference type="Pfam" id="PF06422">
    <property type="entry name" value="PDR_CDR"/>
    <property type="match status" value="1"/>
</dbReference>
<keyword evidence="6" id="KW-0067">ATP-binding</keyword>
<protein>
    <recommendedName>
        <fullName evidence="11">ABC transporter domain-containing protein</fullName>
    </recommendedName>
</protein>
<dbReference type="PROSITE" id="PS00211">
    <property type="entry name" value="ABC_TRANSPORTER_1"/>
    <property type="match status" value="1"/>
</dbReference>
<evidence type="ECO:0000256" key="6">
    <source>
        <dbReference type="ARBA" id="ARBA00022840"/>
    </source>
</evidence>
<dbReference type="Pfam" id="PF00005">
    <property type="entry name" value="ABC_tran"/>
    <property type="match status" value="2"/>
</dbReference>
<keyword evidence="8 10" id="KW-0472">Membrane</keyword>
<dbReference type="PRINTS" id="PR01874">
    <property type="entry name" value="DNAREPAIRADA"/>
</dbReference>
<dbReference type="InterPro" id="IPR034003">
    <property type="entry name" value="ABCG_PDR_2"/>
</dbReference>
<dbReference type="GO" id="GO:0140359">
    <property type="term" value="F:ABC-type transporter activity"/>
    <property type="evidence" value="ECO:0007669"/>
    <property type="project" value="InterPro"/>
</dbReference>
<reference evidence="12" key="1">
    <citation type="submission" date="2021-07" db="EMBL/GenBank/DDBJ databases">
        <authorList>
            <person name="Branca A.L. A."/>
        </authorList>
    </citation>
    <scope>NUCLEOTIDE SEQUENCE</scope>
</reference>
<dbReference type="InterPro" id="IPR027417">
    <property type="entry name" value="P-loop_NTPase"/>
</dbReference>
<evidence type="ECO:0000313" key="13">
    <source>
        <dbReference type="Proteomes" id="UP001152592"/>
    </source>
</evidence>
<feature type="transmembrane region" description="Helical" evidence="10">
    <location>
        <begin position="558"/>
        <end position="576"/>
    </location>
</feature>